<comment type="caution">
    <text evidence="1">The sequence shown here is derived from an EMBL/GenBank/DDBJ whole genome shotgun (WGS) entry which is preliminary data.</text>
</comment>
<reference evidence="1" key="1">
    <citation type="submission" date="2024-03" db="EMBL/GenBank/DDBJ databases">
        <title>Human intestinal bacterial collection.</title>
        <authorList>
            <person name="Pauvert C."/>
            <person name="Hitch T.C.A."/>
            <person name="Clavel T."/>
        </authorList>
    </citation>
    <scope>NUCLEOTIDE SEQUENCE</scope>
    <source>
        <strain evidence="1">CLA-AA-H227</strain>
    </source>
</reference>
<protein>
    <submittedName>
        <fullName evidence="1">ATP-grasp domain-containing protein</fullName>
    </submittedName>
</protein>
<evidence type="ECO:0000313" key="1">
    <source>
        <dbReference type="EMBL" id="MEQ2527500.1"/>
    </source>
</evidence>
<dbReference type="EMBL" id="JBBMEW010000009">
    <property type="protein sequence ID" value="MEQ2527500.1"/>
    <property type="molecule type" value="Genomic_DNA"/>
</dbReference>
<sequence>MKKILYLGGTHADIPIINEAKKMGLYVITVGNNENSIAHRYSDEFINVDYSDKNKIYELAKQLKVTAICPSCSDFAELTASYVSERLGLPGHDRYETAIIVHEKDRFRDFCNEHDIRVPKVYKFENKKKIDTELSLVKYPAIVKPVDLDSGKGIGRVNNELELKKQLSIAMELSRSSRVVVEEFVEGTKHATTIIIHNKEIMFFFTDDEQYYINPYMVAAASSPSSLAEGDILFVKEEIEKIIKGLDLVDGLLHVQYIVQNGVPYIIEACRRPPGEFYVSFVNYSTGFPYINQLVKGYLGEIDAIEFSTKQVKFCIRQCIMTNSNGTVESINIDSYLTNKVVDSFFWNDKGSYIHDYLKQKLGFLLLEFETYDEMRMCIEEMSNHINIKMKMVED</sequence>
<evidence type="ECO:0000313" key="2">
    <source>
        <dbReference type="Proteomes" id="UP001439875"/>
    </source>
</evidence>
<proteinExistence type="predicted"/>
<gene>
    <name evidence="1" type="ORF">WMO40_12360</name>
</gene>
<accession>A0ACC6SC16</accession>
<name>A0ACC6SC16_9BACI</name>
<dbReference type="Proteomes" id="UP001439875">
    <property type="component" value="Unassembled WGS sequence"/>
</dbReference>
<organism evidence="1 2">
    <name type="scientific">Robertmurraya yapensis</name>
    <name type="common">ex Hitch et al 2024</name>
    <dbReference type="NCBI Taxonomy" id="3133160"/>
    <lineage>
        <taxon>Bacteria</taxon>
        <taxon>Bacillati</taxon>
        <taxon>Bacillota</taxon>
        <taxon>Bacilli</taxon>
        <taxon>Bacillales</taxon>
        <taxon>Bacillaceae</taxon>
        <taxon>Robertmurraya</taxon>
    </lineage>
</organism>
<keyword evidence="2" id="KW-1185">Reference proteome</keyword>